<keyword evidence="3" id="KW-1185">Reference proteome</keyword>
<proteinExistence type="predicted"/>
<dbReference type="PANTHER" id="PTHR15020:SF50">
    <property type="entry name" value="UPF0659 PROTEIN YMR090W"/>
    <property type="match status" value="1"/>
</dbReference>
<dbReference type="EMBL" id="CWKH01000001">
    <property type="protein sequence ID" value="CRZ14754.1"/>
    <property type="molecule type" value="Genomic_DNA"/>
</dbReference>
<protein>
    <submittedName>
        <fullName evidence="2">NAD dependent epimerase/dehydratase</fullName>
    </submittedName>
</protein>
<dbReference type="Proteomes" id="UP000199147">
    <property type="component" value="Unassembled WGS sequence"/>
</dbReference>
<dbReference type="SUPFAM" id="SSF51735">
    <property type="entry name" value="NAD(P)-binding Rossmann-fold domains"/>
    <property type="match status" value="1"/>
</dbReference>
<dbReference type="STRING" id="146018.BN2156_01604"/>
<evidence type="ECO:0000313" key="3">
    <source>
        <dbReference type="Proteomes" id="UP000199147"/>
    </source>
</evidence>
<dbReference type="Gene3D" id="3.40.50.720">
    <property type="entry name" value="NAD(P)-binding Rossmann-like Domain"/>
    <property type="match status" value="1"/>
</dbReference>
<dbReference type="Pfam" id="PF13460">
    <property type="entry name" value="NAD_binding_10"/>
    <property type="match status" value="1"/>
</dbReference>
<dbReference type="AlphaFoldDB" id="A0A0H5S151"/>
<dbReference type="RefSeq" id="WP_090512132.1">
    <property type="nucleotide sequence ID" value="NZ_CWKH01000001.1"/>
</dbReference>
<sequence>MRVVIAGGHGKIALILEQLLSDRGDEVAGLIRNAAQADDLQAAGAEAIVLDLEQATVQQVADALRGAHAVVFAAGAGPGSGAARKQTVDRDAAILLADAAEAAGVSRYVMVSALAADDRSLDADYDEVFLAYMRAKSEADADVRARSGLRTTIVRPGGLTDEPGTGHVKVAESTGRGTIPRADVARVLLAVLHEPETAGRTFEVVSGDTPIDAALRPTQSPS</sequence>
<name>A0A0H5S151_9MYCO</name>
<dbReference type="OrthoDB" id="4248066at2"/>
<evidence type="ECO:0000259" key="1">
    <source>
        <dbReference type="Pfam" id="PF13460"/>
    </source>
</evidence>
<dbReference type="PANTHER" id="PTHR15020">
    <property type="entry name" value="FLAVIN REDUCTASE-RELATED"/>
    <property type="match status" value="1"/>
</dbReference>
<organism evidence="2 3">
    <name type="scientific">Mycolicibacterium neworleansense</name>
    <dbReference type="NCBI Taxonomy" id="146018"/>
    <lineage>
        <taxon>Bacteria</taxon>
        <taxon>Bacillati</taxon>
        <taxon>Actinomycetota</taxon>
        <taxon>Actinomycetes</taxon>
        <taxon>Mycobacteriales</taxon>
        <taxon>Mycobacteriaceae</taxon>
        <taxon>Mycolicibacterium</taxon>
    </lineage>
</organism>
<dbReference type="InterPro" id="IPR036291">
    <property type="entry name" value="NAD(P)-bd_dom_sf"/>
</dbReference>
<feature type="domain" description="NAD(P)-binding" evidence="1">
    <location>
        <begin position="7"/>
        <end position="195"/>
    </location>
</feature>
<gene>
    <name evidence="2" type="ORF">BN2156_01604</name>
</gene>
<accession>A0A0H5S151</accession>
<dbReference type="InterPro" id="IPR016040">
    <property type="entry name" value="NAD(P)-bd_dom"/>
</dbReference>
<reference evidence="3" key="1">
    <citation type="submission" date="2015-07" db="EMBL/GenBank/DDBJ databases">
        <authorList>
            <person name="Urmite Genomes"/>
        </authorList>
    </citation>
    <scope>NUCLEOTIDE SEQUENCE [LARGE SCALE GENOMIC DNA]</scope>
    <source>
        <strain evidence="3">type strain: ATCC 49404</strain>
    </source>
</reference>
<evidence type="ECO:0000313" key="2">
    <source>
        <dbReference type="EMBL" id="CRZ14754.1"/>
    </source>
</evidence>